<keyword evidence="3" id="KW-1185">Reference proteome</keyword>
<name>A0A2W7PYM1_9RHOB</name>
<dbReference type="STRING" id="121821.GCA_001870675_00098"/>
<proteinExistence type="predicted"/>
<evidence type="ECO:0000256" key="1">
    <source>
        <dbReference type="SAM" id="MobiDB-lite"/>
    </source>
</evidence>
<sequence length="253" mass="26815">MVLFPHRLSGPITLVRKAILAVGLCGLAGCAAGPAPKLALRYAQADLAYGPAALDRAVADFLGPPSASGAESGGSAGNGTTGSRRGKARADIDYREIRGQEGAVMLEMRHALAQGWHLDSSLRLGQGRTRYVVPAGRLRVPFGSAQLVYDEAVTLDARNRFIEVDSMVFRQLGHPFPGVLELGAGGGLRGTDSRLQVRAAPIIIDSRHRQLQPYGAVQARYHLPHLPARGFAEARVYGRNAAGLRAGVELALP</sequence>
<protein>
    <recommendedName>
        <fullName evidence="4">Lipoprotein</fullName>
    </recommendedName>
</protein>
<reference evidence="2 3" key="1">
    <citation type="submission" date="2018-06" db="EMBL/GenBank/DDBJ databases">
        <title>Genomic Encyclopedia of Archaeal and Bacterial Type Strains, Phase II (KMG-II): from individual species to whole genera.</title>
        <authorList>
            <person name="Goeker M."/>
        </authorList>
    </citation>
    <scope>NUCLEOTIDE SEQUENCE [LARGE SCALE GENOMIC DNA]</scope>
    <source>
        <strain evidence="2 3">DSM 13087</strain>
    </source>
</reference>
<gene>
    <name evidence="2" type="ORF">LY56_02394</name>
</gene>
<feature type="region of interest" description="Disordered" evidence="1">
    <location>
        <begin position="66"/>
        <end position="90"/>
    </location>
</feature>
<dbReference type="AlphaFoldDB" id="A0A2W7PYM1"/>
<dbReference type="RefSeq" id="WP_143079850.1">
    <property type="nucleotide sequence ID" value="NZ_MEHT01000001.1"/>
</dbReference>
<evidence type="ECO:0000313" key="2">
    <source>
        <dbReference type="EMBL" id="PZX41191.1"/>
    </source>
</evidence>
<accession>A0A2W7PYM1</accession>
<dbReference type="OrthoDB" id="7870902at2"/>
<dbReference type="Proteomes" id="UP000249364">
    <property type="component" value="Unassembled WGS sequence"/>
</dbReference>
<evidence type="ECO:0008006" key="4">
    <source>
        <dbReference type="Google" id="ProtNLM"/>
    </source>
</evidence>
<dbReference type="EMBL" id="QKZQ01000011">
    <property type="protein sequence ID" value="PZX41191.1"/>
    <property type="molecule type" value="Genomic_DNA"/>
</dbReference>
<evidence type="ECO:0000313" key="3">
    <source>
        <dbReference type="Proteomes" id="UP000249364"/>
    </source>
</evidence>
<comment type="caution">
    <text evidence="2">The sequence shown here is derived from an EMBL/GenBank/DDBJ whole genome shotgun (WGS) entry which is preliminary data.</text>
</comment>
<feature type="compositionally biased region" description="Gly residues" evidence="1">
    <location>
        <begin position="71"/>
        <end position="80"/>
    </location>
</feature>
<dbReference type="PROSITE" id="PS51257">
    <property type="entry name" value="PROKAR_LIPOPROTEIN"/>
    <property type="match status" value="1"/>
</dbReference>
<organism evidence="2 3">
    <name type="scientific">Roseinatronobacter thiooxidans</name>
    <dbReference type="NCBI Taxonomy" id="121821"/>
    <lineage>
        <taxon>Bacteria</taxon>
        <taxon>Pseudomonadati</taxon>
        <taxon>Pseudomonadota</taxon>
        <taxon>Alphaproteobacteria</taxon>
        <taxon>Rhodobacterales</taxon>
        <taxon>Paracoccaceae</taxon>
        <taxon>Roseinatronobacter</taxon>
    </lineage>
</organism>